<accession>A0A2D0NF41</accession>
<organism evidence="2 3">
    <name type="scientific">Flavilitoribacter nigricans (strain ATCC 23147 / DSM 23189 / NBRC 102662 / NCIMB 1420 / SS-2)</name>
    <name type="common">Lewinella nigricans</name>
    <dbReference type="NCBI Taxonomy" id="1122177"/>
    <lineage>
        <taxon>Bacteria</taxon>
        <taxon>Pseudomonadati</taxon>
        <taxon>Bacteroidota</taxon>
        <taxon>Saprospiria</taxon>
        <taxon>Saprospirales</taxon>
        <taxon>Lewinellaceae</taxon>
        <taxon>Flavilitoribacter</taxon>
    </lineage>
</organism>
<evidence type="ECO:0008006" key="4">
    <source>
        <dbReference type="Google" id="ProtNLM"/>
    </source>
</evidence>
<dbReference type="EMBL" id="PDUD01000011">
    <property type="protein sequence ID" value="PHN07087.1"/>
    <property type="molecule type" value="Genomic_DNA"/>
</dbReference>
<dbReference type="RefSeq" id="WP_099149423.1">
    <property type="nucleotide sequence ID" value="NZ_PDUD01000011.1"/>
</dbReference>
<keyword evidence="3" id="KW-1185">Reference proteome</keyword>
<evidence type="ECO:0000256" key="1">
    <source>
        <dbReference type="SAM" id="Phobius"/>
    </source>
</evidence>
<evidence type="ECO:0000313" key="3">
    <source>
        <dbReference type="Proteomes" id="UP000223913"/>
    </source>
</evidence>
<reference evidence="2 3" key="1">
    <citation type="submission" date="2017-10" db="EMBL/GenBank/DDBJ databases">
        <title>The draft genome sequence of Lewinella nigricans NBRC 102662.</title>
        <authorList>
            <person name="Wang K."/>
        </authorList>
    </citation>
    <scope>NUCLEOTIDE SEQUENCE [LARGE SCALE GENOMIC DNA]</scope>
    <source>
        <strain evidence="2 3">NBRC 102662</strain>
    </source>
</reference>
<feature type="transmembrane region" description="Helical" evidence="1">
    <location>
        <begin position="7"/>
        <end position="24"/>
    </location>
</feature>
<protein>
    <recommendedName>
        <fullName evidence="4">ATP synthase subunit I</fullName>
    </recommendedName>
</protein>
<sequence>MEAKHFFIQLLILSVAVAAGLYFLNQLPQLQAHASLSWISLVGFIGLSVLMYYAGKRGARSENKNDFTNVVLGFTIGKMFMAIMVIYAYLQLAKPEGKAFILPFFGIYLIFTAFETFFMMKLGKSKV</sequence>
<keyword evidence="1" id="KW-0812">Transmembrane</keyword>
<dbReference type="OrthoDB" id="1494971at2"/>
<gene>
    <name evidence="2" type="ORF">CRP01_07595</name>
</gene>
<dbReference type="AlphaFoldDB" id="A0A2D0NF41"/>
<dbReference type="Proteomes" id="UP000223913">
    <property type="component" value="Unassembled WGS sequence"/>
</dbReference>
<feature type="transmembrane region" description="Helical" evidence="1">
    <location>
        <begin position="67"/>
        <end position="89"/>
    </location>
</feature>
<evidence type="ECO:0000313" key="2">
    <source>
        <dbReference type="EMBL" id="PHN07087.1"/>
    </source>
</evidence>
<keyword evidence="1" id="KW-0472">Membrane</keyword>
<proteinExistence type="predicted"/>
<feature type="transmembrane region" description="Helical" evidence="1">
    <location>
        <begin position="36"/>
        <end position="55"/>
    </location>
</feature>
<comment type="caution">
    <text evidence="2">The sequence shown here is derived from an EMBL/GenBank/DDBJ whole genome shotgun (WGS) entry which is preliminary data.</text>
</comment>
<name>A0A2D0NF41_FLAN2</name>
<keyword evidence="1" id="KW-1133">Transmembrane helix</keyword>
<feature type="transmembrane region" description="Helical" evidence="1">
    <location>
        <begin position="101"/>
        <end position="120"/>
    </location>
</feature>